<sequence length="116" mass="12484">MILDMKTIGANIKELRDNAGLGQKHIAGYLGVDQSLISKFESGERAISSDMLDKIAALFCCPVSVIASPDKCRSSVSFAFRTTGIECEDLEALAVINRIALNQMLMDKIAGGTMND</sequence>
<proteinExistence type="predicted"/>
<dbReference type="PANTHER" id="PTHR46558:SF11">
    <property type="entry name" value="HTH-TYPE TRANSCRIPTIONAL REGULATOR XRE"/>
    <property type="match status" value="1"/>
</dbReference>
<dbReference type="CDD" id="cd00093">
    <property type="entry name" value="HTH_XRE"/>
    <property type="match status" value="1"/>
</dbReference>
<feature type="domain" description="HTH cro/C1-type" evidence="2">
    <location>
        <begin position="12"/>
        <end position="66"/>
    </location>
</feature>
<evidence type="ECO:0000256" key="1">
    <source>
        <dbReference type="ARBA" id="ARBA00023125"/>
    </source>
</evidence>
<dbReference type="PANTHER" id="PTHR46558">
    <property type="entry name" value="TRACRIPTIONAL REGULATORY PROTEIN-RELATED-RELATED"/>
    <property type="match status" value="1"/>
</dbReference>
<keyword evidence="4" id="KW-1185">Reference proteome</keyword>
<gene>
    <name evidence="3" type="ordered locus">Dtox_2248</name>
</gene>
<dbReference type="HOGENOM" id="CLU_066192_4_5_9"/>
<dbReference type="Pfam" id="PF01381">
    <property type="entry name" value="HTH_3"/>
    <property type="match status" value="1"/>
</dbReference>
<dbReference type="EMBL" id="CP001720">
    <property type="protein sequence ID" value="ACV63062.1"/>
    <property type="molecule type" value="Genomic_DNA"/>
</dbReference>
<name>C8VZT4_DESAS</name>
<dbReference type="KEGG" id="dae:Dtox_2248"/>
<dbReference type="STRING" id="485916.Dtox_2248"/>
<dbReference type="RefSeq" id="WP_015757763.1">
    <property type="nucleotide sequence ID" value="NC_013216.1"/>
</dbReference>
<accession>C8VZT4</accession>
<protein>
    <submittedName>
        <fullName evidence="3">Transcriptional regulator, XRE family</fullName>
    </submittedName>
</protein>
<dbReference type="SMART" id="SM00530">
    <property type="entry name" value="HTH_XRE"/>
    <property type="match status" value="1"/>
</dbReference>
<evidence type="ECO:0000259" key="2">
    <source>
        <dbReference type="PROSITE" id="PS50943"/>
    </source>
</evidence>
<dbReference type="InterPro" id="IPR010982">
    <property type="entry name" value="Lambda_DNA-bd_dom_sf"/>
</dbReference>
<dbReference type="Proteomes" id="UP000002217">
    <property type="component" value="Chromosome"/>
</dbReference>
<reference evidence="3 4" key="1">
    <citation type="journal article" date="2009" name="Stand. Genomic Sci.">
        <title>Complete genome sequence of Desulfotomaculum acetoxidans type strain (5575).</title>
        <authorList>
            <person name="Spring S."/>
            <person name="Lapidus A."/>
            <person name="Schroder M."/>
            <person name="Gleim D."/>
            <person name="Sims D."/>
            <person name="Meincke L."/>
            <person name="Glavina Del Rio T."/>
            <person name="Tice H."/>
            <person name="Copeland A."/>
            <person name="Cheng J.F."/>
            <person name="Lucas S."/>
            <person name="Chen F."/>
            <person name="Nolan M."/>
            <person name="Bruce D."/>
            <person name="Goodwin L."/>
            <person name="Pitluck S."/>
            <person name="Ivanova N."/>
            <person name="Mavromatis K."/>
            <person name="Mikhailova N."/>
            <person name="Pati A."/>
            <person name="Chen A."/>
            <person name="Palaniappan K."/>
            <person name="Land M."/>
            <person name="Hauser L."/>
            <person name="Chang Y.J."/>
            <person name="Jeffries C.D."/>
            <person name="Chain P."/>
            <person name="Saunders E."/>
            <person name="Brettin T."/>
            <person name="Detter J.C."/>
            <person name="Goker M."/>
            <person name="Bristow J."/>
            <person name="Eisen J.A."/>
            <person name="Markowitz V."/>
            <person name="Hugenholtz P."/>
            <person name="Kyrpides N.C."/>
            <person name="Klenk H.P."/>
            <person name="Han C."/>
        </authorList>
    </citation>
    <scope>NUCLEOTIDE SEQUENCE [LARGE SCALE GENOMIC DNA]</scope>
    <source>
        <strain evidence="4">ATCC 49208 / DSM 771 / VKM B-1644</strain>
    </source>
</reference>
<evidence type="ECO:0000313" key="4">
    <source>
        <dbReference type="Proteomes" id="UP000002217"/>
    </source>
</evidence>
<dbReference type="InterPro" id="IPR001387">
    <property type="entry name" value="Cro/C1-type_HTH"/>
</dbReference>
<keyword evidence="1" id="KW-0238">DNA-binding</keyword>
<dbReference type="GO" id="GO:0003677">
    <property type="term" value="F:DNA binding"/>
    <property type="evidence" value="ECO:0007669"/>
    <property type="project" value="UniProtKB-KW"/>
</dbReference>
<dbReference type="PROSITE" id="PS50943">
    <property type="entry name" value="HTH_CROC1"/>
    <property type="match status" value="1"/>
</dbReference>
<dbReference type="eggNOG" id="COG1396">
    <property type="taxonomic scope" value="Bacteria"/>
</dbReference>
<dbReference type="SUPFAM" id="SSF47413">
    <property type="entry name" value="lambda repressor-like DNA-binding domains"/>
    <property type="match status" value="1"/>
</dbReference>
<evidence type="ECO:0000313" key="3">
    <source>
        <dbReference type="EMBL" id="ACV63062.1"/>
    </source>
</evidence>
<dbReference type="OrthoDB" id="9813662at2"/>
<organism evidence="3 4">
    <name type="scientific">Desulfofarcimen acetoxidans (strain ATCC 49208 / DSM 771 / KCTC 5769 / VKM B-1644 / 5575)</name>
    <name type="common">Desulfotomaculum acetoxidans</name>
    <dbReference type="NCBI Taxonomy" id="485916"/>
    <lineage>
        <taxon>Bacteria</taxon>
        <taxon>Bacillati</taxon>
        <taxon>Bacillota</taxon>
        <taxon>Clostridia</taxon>
        <taxon>Eubacteriales</taxon>
        <taxon>Peptococcaceae</taxon>
        <taxon>Desulfofarcimen</taxon>
    </lineage>
</organism>
<dbReference type="AlphaFoldDB" id="C8VZT4"/>
<dbReference type="Gene3D" id="1.10.260.40">
    <property type="entry name" value="lambda repressor-like DNA-binding domains"/>
    <property type="match status" value="1"/>
</dbReference>